<gene>
    <name evidence="2" type="ORF">GCM10022244_13320</name>
</gene>
<dbReference type="Proteomes" id="UP001501000">
    <property type="component" value="Unassembled WGS sequence"/>
</dbReference>
<evidence type="ECO:0000313" key="3">
    <source>
        <dbReference type="Proteomes" id="UP001501000"/>
    </source>
</evidence>
<dbReference type="RefSeq" id="WP_345279438.1">
    <property type="nucleotide sequence ID" value="NZ_BAABAJ010000003.1"/>
</dbReference>
<sequence length="116" mass="12210">MPEDPTAGQPAQGGSDPRAQLIQALLALGYDRDQIRNARFAGRGEIRIPESAAATEAFKELASLVGDENAQAVREAGARAGAAHHGDAFAARNEFVFPARPRPGAPPTPGTPRRSR</sequence>
<keyword evidence="3" id="KW-1185">Reference proteome</keyword>
<organism evidence="2 3">
    <name type="scientific">Streptomyces gulbargensis</name>
    <dbReference type="NCBI Taxonomy" id="364901"/>
    <lineage>
        <taxon>Bacteria</taxon>
        <taxon>Bacillati</taxon>
        <taxon>Actinomycetota</taxon>
        <taxon>Actinomycetes</taxon>
        <taxon>Kitasatosporales</taxon>
        <taxon>Streptomycetaceae</taxon>
        <taxon>Streptomyces</taxon>
    </lineage>
</organism>
<feature type="compositionally biased region" description="Pro residues" evidence="1">
    <location>
        <begin position="100"/>
        <end position="110"/>
    </location>
</feature>
<name>A0ABP7LNF3_9ACTN</name>
<reference evidence="3" key="1">
    <citation type="journal article" date="2019" name="Int. J. Syst. Evol. Microbiol.">
        <title>The Global Catalogue of Microorganisms (GCM) 10K type strain sequencing project: providing services to taxonomists for standard genome sequencing and annotation.</title>
        <authorList>
            <consortium name="The Broad Institute Genomics Platform"/>
            <consortium name="The Broad Institute Genome Sequencing Center for Infectious Disease"/>
            <person name="Wu L."/>
            <person name="Ma J."/>
        </authorList>
    </citation>
    <scope>NUCLEOTIDE SEQUENCE [LARGE SCALE GENOMIC DNA]</scope>
    <source>
        <strain evidence="3">JCM 16956</strain>
    </source>
</reference>
<protein>
    <submittedName>
        <fullName evidence="2">Uncharacterized protein</fullName>
    </submittedName>
</protein>
<evidence type="ECO:0000256" key="1">
    <source>
        <dbReference type="SAM" id="MobiDB-lite"/>
    </source>
</evidence>
<evidence type="ECO:0000313" key="2">
    <source>
        <dbReference type="EMBL" id="GAA3904461.1"/>
    </source>
</evidence>
<dbReference type="EMBL" id="BAABAJ010000003">
    <property type="protein sequence ID" value="GAA3904461.1"/>
    <property type="molecule type" value="Genomic_DNA"/>
</dbReference>
<proteinExistence type="predicted"/>
<accession>A0ABP7LNF3</accession>
<comment type="caution">
    <text evidence="2">The sequence shown here is derived from an EMBL/GenBank/DDBJ whole genome shotgun (WGS) entry which is preliminary data.</text>
</comment>
<feature type="region of interest" description="Disordered" evidence="1">
    <location>
        <begin position="92"/>
        <end position="116"/>
    </location>
</feature>